<gene>
    <name evidence="1" type="ORF">PoB_006164800</name>
</gene>
<evidence type="ECO:0000313" key="1">
    <source>
        <dbReference type="EMBL" id="GFO35143.1"/>
    </source>
</evidence>
<dbReference type="Proteomes" id="UP000735302">
    <property type="component" value="Unassembled WGS sequence"/>
</dbReference>
<dbReference type="EMBL" id="BLXT01006967">
    <property type="protein sequence ID" value="GFO35143.1"/>
    <property type="molecule type" value="Genomic_DNA"/>
</dbReference>
<reference evidence="1 2" key="1">
    <citation type="journal article" date="2021" name="Elife">
        <title>Chloroplast acquisition without the gene transfer in kleptoplastic sea slugs, Plakobranchus ocellatus.</title>
        <authorList>
            <person name="Maeda T."/>
            <person name="Takahashi S."/>
            <person name="Yoshida T."/>
            <person name="Shimamura S."/>
            <person name="Takaki Y."/>
            <person name="Nagai Y."/>
            <person name="Toyoda A."/>
            <person name="Suzuki Y."/>
            <person name="Arimoto A."/>
            <person name="Ishii H."/>
            <person name="Satoh N."/>
            <person name="Nishiyama T."/>
            <person name="Hasebe M."/>
            <person name="Maruyama T."/>
            <person name="Minagawa J."/>
            <person name="Obokata J."/>
            <person name="Shigenobu S."/>
        </authorList>
    </citation>
    <scope>NUCLEOTIDE SEQUENCE [LARGE SCALE GENOMIC DNA]</scope>
</reference>
<evidence type="ECO:0000313" key="2">
    <source>
        <dbReference type="Proteomes" id="UP000735302"/>
    </source>
</evidence>
<proteinExistence type="predicted"/>
<dbReference type="AlphaFoldDB" id="A0AAV4CT72"/>
<keyword evidence="2" id="KW-1185">Reference proteome</keyword>
<comment type="caution">
    <text evidence="1">The sequence shown here is derived from an EMBL/GenBank/DDBJ whole genome shotgun (WGS) entry which is preliminary data.</text>
</comment>
<accession>A0AAV4CT72</accession>
<organism evidence="1 2">
    <name type="scientific">Plakobranchus ocellatus</name>
    <dbReference type="NCBI Taxonomy" id="259542"/>
    <lineage>
        <taxon>Eukaryota</taxon>
        <taxon>Metazoa</taxon>
        <taxon>Spiralia</taxon>
        <taxon>Lophotrochozoa</taxon>
        <taxon>Mollusca</taxon>
        <taxon>Gastropoda</taxon>
        <taxon>Heterobranchia</taxon>
        <taxon>Euthyneura</taxon>
        <taxon>Panpulmonata</taxon>
        <taxon>Sacoglossa</taxon>
        <taxon>Placobranchoidea</taxon>
        <taxon>Plakobranchidae</taxon>
        <taxon>Plakobranchus</taxon>
    </lineage>
</organism>
<name>A0AAV4CT72_9GAST</name>
<sequence>MNCAELLCDKQADKIRHFANKNDIKSIYDNNLKEVHGSTTWSTSPLRNAHGQRGVGNFSRSSPWVNTVITEEKKTLGRWTEKFGDGLKANPLLTKRPSIDFLKFRYMRLWLPPLVWNLFKMQYLNCPNSNGPCSGAITA</sequence>
<protein>
    <submittedName>
        <fullName evidence="1">Uncharacterized protein</fullName>
    </submittedName>
</protein>